<evidence type="ECO:0000313" key="8">
    <source>
        <dbReference type="Proteomes" id="UP000523821"/>
    </source>
</evidence>
<dbReference type="EC" id="5.1.99.5" evidence="3"/>
<evidence type="ECO:0000256" key="2">
    <source>
        <dbReference type="ARBA" id="ARBA00051635"/>
    </source>
</evidence>
<dbReference type="RefSeq" id="WP_183853730.1">
    <property type="nucleotide sequence ID" value="NZ_JACHOO010000002.1"/>
</dbReference>
<dbReference type="Proteomes" id="UP000523821">
    <property type="component" value="Unassembled WGS sequence"/>
</dbReference>
<keyword evidence="8" id="KW-1185">Reference proteome</keyword>
<dbReference type="FunFam" id="3.40.50.12500:FF:000001">
    <property type="entry name" value="Putative hydantoin racemase"/>
    <property type="match status" value="1"/>
</dbReference>
<evidence type="ECO:0000313" key="7">
    <source>
        <dbReference type="EMBL" id="MBB5752250.1"/>
    </source>
</evidence>
<dbReference type="AlphaFoldDB" id="A0A7W9CUN4"/>
<evidence type="ECO:0000256" key="3">
    <source>
        <dbReference type="ARBA" id="ARBA00066406"/>
    </source>
</evidence>
<dbReference type="InterPro" id="IPR052186">
    <property type="entry name" value="Hydantoin_racemase-like"/>
</dbReference>
<comment type="caution">
    <text evidence="7">The sequence shown here is derived from an EMBL/GenBank/DDBJ whole genome shotgun (WGS) entry which is preliminary data.</text>
</comment>
<gene>
    <name evidence="7" type="ORF">GGQ63_001302</name>
</gene>
<comment type="catalytic activity">
    <reaction evidence="6">
        <text>D-5-isobutylhydantoin = L-5-isobutylhydantoin</text>
        <dbReference type="Rhea" id="RHEA:84231"/>
        <dbReference type="ChEBI" id="CHEBI:233609"/>
        <dbReference type="ChEBI" id="CHEBI:233610"/>
    </reaction>
</comment>
<dbReference type="PANTHER" id="PTHR28047">
    <property type="entry name" value="PROTEIN DCG1"/>
    <property type="match status" value="1"/>
</dbReference>
<dbReference type="PANTHER" id="PTHR28047:SF5">
    <property type="entry name" value="PROTEIN DCG1"/>
    <property type="match status" value="1"/>
</dbReference>
<dbReference type="InterPro" id="IPR053714">
    <property type="entry name" value="Iso_Racemase_Enz_sf"/>
</dbReference>
<proteinExistence type="inferred from homology"/>
<sequence length="245" mass="25398">MKIKVINPNTTLSMTAKIGEAARAVAAVGTEIVAVSPQMGPVSIEGFYDDAFAAIGVIDEVRKGEAEGFDGYVIACFGDPGLHAARELAKGPVVGIAEAAMHAASLIGTGFSVVSTLDRSRAHLEHLVHAYGMTHRCRSIRTTDMAVLDLEEEGSNARAVVVEECRKAIEEDKADCVLLGCGGMSDLMAHVSREIGAPAIDGVSAGVKLVEGLVALGLGTAKRGGYARPLPKTYTGNFAGYGPTA</sequence>
<evidence type="ECO:0000256" key="5">
    <source>
        <dbReference type="ARBA" id="ARBA00093199"/>
    </source>
</evidence>
<comment type="catalytic activity">
    <reaction evidence="5">
        <text>D-5-benzylhydantoin = L-5-benzylhydantoin</text>
        <dbReference type="Rhea" id="RHEA:83991"/>
        <dbReference type="ChEBI" id="CHEBI:176864"/>
        <dbReference type="ChEBI" id="CHEBI:233540"/>
    </reaction>
</comment>
<dbReference type="Pfam" id="PF01177">
    <property type="entry name" value="Asp_Glu_race"/>
    <property type="match status" value="1"/>
</dbReference>
<dbReference type="EMBL" id="JACHOO010000002">
    <property type="protein sequence ID" value="MBB5752250.1"/>
    <property type="molecule type" value="Genomic_DNA"/>
</dbReference>
<comment type="similarity">
    <text evidence="1">Belongs to the HyuE racemase family.</text>
</comment>
<dbReference type="Gene3D" id="3.40.50.12500">
    <property type="match status" value="1"/>
</dbReference>
<name>A0A7W9CUN4_9HYPH</name>
<dbReference type="InterPro" id="IPR015942">
    <property type="entry name" value="Asp/Glu/hydantoin_racemase"/>
</dbReference>
<organism evidence="7 8">
    <name type="scientific">Prosthecomicrobium pneumaticum</name>
    <dbReference type="NCBI Taxonomy" id="81895"/>
    <lineage>
        <taxon>Bacteria</taxon>
        <taxon>Pseudomonadati</taxon>
        <taxon>Pseudomonadota</taxon>
        <taxon>Alphaproteobacteria</taxon>
        <taxon>Hyphomicrobiales</taxon>
        <taxon>Kaistiaceae</taxon>
        <taxon>Prosthecomicrobium</taxon>
    </lineage>
</organism>
<reference evidence="7 8" key="1">
    <citation type="submission" date="2020-08" db="EMBL/GenBank/DDBJ databases">
        <title>Genomic Encyclopedia of Type Strains, Phase IV (KMG-IV): sequencing the most valuable type-strain genomes for metagenomic binning, comparative biology and taxonomic classification.</title>
        <authorList>
            <person name="Goeker M."/>
        </authorList>
    </citation>
    <scope>NUCLEOTIDE SEQUENCE [LARGE SCALE GENOMIC DNA]</scope>
    <source>
        <strain evidence="7 8">DSM 16268</strain>
    </source>
</reference>
<dbReference type="GO" id="GO:0047661">
    <property type="term" value="F:amino-acid racemase activity"/>
    <property type="evidence" value="ECO:0007669"/>
    <property type="project" value="InterPro"/>
</dbReference>
<accession>A0A7W9CUN4</accession>
<evidence type="ECO:0000256" key="1">
    <source>
        <dbReference type="ARBA" id="ARBA00038414"/>
    </source>
</evidence>
<evidence type="ECO:0000256" key="6">
    <source>
        <dbReference type="ARBA" id="ARBA00093234"/>
    </source>
</evidence>
<evidence type="ECO:0000256" key="4">
    <source>
        <dbReference type="ARBA" id="ARBA00067972"/>
    </source>
</evidence>
<protein>
    <recommendedName>
        <fullName evidence="4">Hydantoin racemase</fullName>
        <ecNumber evidence="3">5.1.99.5</ecNumber>
    </recommendedName>
</protein>
<comment type="catalytic activity">
    <reaction evidence="2">
        <text>a D-5-monosubstituted hydantoin = a L-5-monosubstituted hydantoin</text>
        <dbReference type="Rhea" id="RHEA:46624"/>
        <dbReference type="ChEBI" id="CHEBI:86339"/>
        <dbReference type="ChEBI" id="CHEBI:86340"/>
        <dbReference type="EC" id="5.1.99.5"/>
    </reaction>
</comment>
<keyword evidence="7" id="KW-0413">Isomerase</keyword>
<dbReference type="GO" id="GO:0036348">
    <property type="term" value="F:hydantoin racemase activity"/>
    <property type="evidence" value="ECO:0007669"/>
    <property type="project" value="UniProtKB-EC"/>
</dbReference>